<dbReference type="Pfam" id="PF00484">
    <property type="entry name" value="Pro_CA"/>
    <property type="match status" value="1"/>
</dbReference>
<keyword evidence="11" id="KW-1185">Reference proteome</keyword>
<proteinExistence type="inferred from homology"/>
<sequence>ARPGDIFVLRNAGNTCTHAEGSMVGSVEYSLLHLETKMILVLGHTGCGAIMGATKAFLERAAQQYIEVNHQDKMVSKEMDQSTAASESEELPKPVGMRRNKSKPTFLGLIDALVPVAEQACIELGGGASIEEIAEHAVRWSCKEAFTT</sequence>
<dbReference type="InterPro" id="IPR001765">
    <property type="entry name" value="Carbonic_anhydrase"/>
</dbReference>
<comment type="function">
    <text evidence="8">Reversible hydration of carbon dioxide.</text>
</comment>
<feature type="binding site" evidence="7">
    <location>
        <position position="44"/>
    </location>
    <ligand>
        <name>Zn(2+)</name>
        <dbReference type="ChEBI" id="CHEBI:29105"/>
    </ligand>
</feature>
<dbReference type="InterPro" id="IPR036874">
    <property type="entry name" value="Carbonic_anhydrase_sf"/>
</dbReference>
<dbReference type="OrthoDB" id="10248475at2759"/>
<dbReference type="PANTHER" id="PTHR11002:SF76">
    <property type="entry name" value="CARBONIC ANHYDRASE"/>
    <property type="match status" value="1"/>
</dbReference>
<dbReference type="GO" id="GO:0004089">
    <property type="term" value="F:carbonate dehydratase activity"/>
    <property type="evidence" value="ECO:0007669"/>
    <property type="project" value="UniProtKB-UniRule"/>
</dbReference>
<reference evidence="10" key="1">
    <citation type="submission" date="2021-02" db="EMBL/GenBank/DDBJ databases">
        <authorList>
            <person name="Dougan E. K."/>
            <person name="Rhodes N."/>
            <person name="Thang M."/>
            <person name="Chan C."/>
        </authorList>
    </citation>
    <scope>NUCLEOTIDE SEQUENCE</scope>
</reference>
<feature type="region of interest" description="Disordered" evidence="9">
    <location>
        <begin position="76"/>
        <end position="99"/>
    </location>
</feature>
<keyword evidence="4 7" id="KW-0862">Zinc</keyword>
<evidence type="ECO:0000256" key="1">
    <source>
        <dbReference type="ARBA" id="ARBA00006217"/>
    </source>
</evidence>
<evidence type="ECO:0000313" key="11">
    <source>
        <dbReference type="Proteomes" id="UP000654075"/>
    </source>
</evidence>
<evidence type="ECO:0000256" key="8">
    <source>
        <dbReference type="RuleBase" id="RU003956"/>
    </source>
</evidence>
<evidence type="ECO:0000256" key="4">
    <source>
        <dbReference type="ARBA" id="ARBA00022833"/>
    </source>
</evidence>
<organism evidence="10 11">
    <name type="scientific">Polarella glacialis</name>
    <name type="common">Dinoflagellate</name>
    <dbReference type="NCBI Taxonomy" id="89957"/>
    <lineage>
        <taxon>Eukaryota</taxon>
        <taxon>Sar</taxon>
        <taxon>Alveolata</taxon>
        <taxon>Dinophyceae</taxon>
        <taxon>Suessiales</taxon>
        <taxon>Suessiaceae</taxon>
        <taxon>Polarella</taxon>
    </lineage>
</organism>
<dbReference type="EMBL" id="CAJNNV010000663">
    <property type="protein sequence ID" value="CAE8583277.1"/>
    <property type="molecule type" value="Genomic_DNA"/>
</dbReference>
<dbReference type="GO" id="GO:0008270">
    <property type="term" value="F:zinc ion binding"/>
    <property type="evidence" value="ECO:0007669"/>
    <property type="project" value="UniProtKB-UniRule"/>
</dbReference>
<evidence type="ECO:0000313" key="10">
    <source>
        <dbReference type="EMBL" id="CAE8583277.1"/>
    </source>
</evidence>
<name>A0A813D4Q1_POLGL</name>
<dbReference type="AlphaFoldDB" id="A0A813D4Q1"/>
<accession>A0A813D4Q1</accession>
<feature type="non-terminal residue" evidence="10">
    <location>
        <position position="148"/>
    </location>
</feature>
<dbReference type="PANTHER" id="PTHR11002">
    <property type="entry name" value="CARBONIC ANHYDRASE"/>
    <property type="match status" value="1"/>
</dbReference>
<dbReference type="Gene3D" id="3.40.1050.10">
    <property type="entry name" value="Carbonic anhydrase"/>
    <property type="match status" value="1"/>
</dbReference>
<dbReference type="SMART" id="SM00947">
    <property type="entry name" value="Pro_CA"/>
    <property type="match status" value="1"/>
</dbReference>
<dbReference type="EC" id="4.2.1.1" evidence="2 8"/>
<dbReference type="SUPFAM" id="SSF53056">
    <property type="entry name" value="beta-carbonic anhydrase, cab"/>
    <property type="match status" value="1"/>
</dbReference>
<comment type="caution">
    <text evidence="10">The sequence shown here is derived from an EMBL/GenBank/DDBJ whole genome shotgun (WGS) entry which is preliminary data.</text>
</comment>
<evidence type="ECO:0000256" key="7">
    <source>
        <dbReference type="PIRSR" id="PIRSR601765-1"/>
    </source>
</evidence>
<evidence type="ECO:0000256" key="9">
    <source>
        <dbReference type="SAM" id="MobiDB-lite"/>
    </source>
</evidence>
<protein>
    <recommendedName>
        <fullName evidence="2 8">Carbonic anhydrase</fullName>
        <ecNumber evidence="2 8">4.2.1.1</ecNumber>
    </recommendedName>
    <alternativeName>
        <fullName evidence="8">Carbonate dehydratase</fullName>
    </alternativeName>
</protein>
<evidence type="ECO:0000256" key="6">
    <source>
        <dbReference type="ARBA" id="ARBA00048348"/>
    </source>
</evidence>
<comment type="similarity">
    <text evidence="1 8">Belongs to the beta-class carbonic anhydrase family.</text>
</comment>
<dbReference type="Proteomes" id="UP000654075">
    <property type="component" value="Unassembled WGS sequence"/>
</dbReference>
<evidence type="ECO:0000256" key="5">
    <source>
        <dbReference type="ARBA" id="ARBA00023239"/>
    </source>
</evidence>
<comment type="catalytic activity">
    <reaction evidence="6 8">
        <text>hydrogencarbonate + H(+) = CO2 + H2O</text>
        <dbReference type="Rhea" id="RHEA:10748"/>
        <dbReference type="ChEBI" id="CHEBI:15377"/>
        <dbReference type="ChEBI" id="CHEBI:15378"/>
        <dbReference type="ChEBI" id="CHEBI:16526"/>
        <dbReference type="ChEBI" id="CHEBI:17544"/>
        <dbReference type="EC" id="4.2.1.1"/>
    </reaction>
</comment>
<keyword evidence="3 7" id="KW-0479">Metal-binding</keyword>
<feature type="binding site" evidence="7">
    <location>
        <position position="47"/>
    </location>
    <ligand>
        <name>Zn(2+)</name>
        <dbReference type="ChEBI" id="CHEBI:29105"/>
    </ligand>
</feature>
<evidence type="ECO:0000256" key="2">
    <source>
        <dbReference type="ARBA" id="ARBA00012925"/>
    </source>
</evidence>
<comment type="cofactor">
    <cofactor evidence="7">
        <name>Zn(2+)</name>
        <dbReference type="ChEBI" id="CHEBI:29105"/>
    </cofactor>
    <text evidence="7">Binds 1 zinc ion per subunit.</text>
</comment>
<evidence type="ECO:0000256" key="3">
    <source>
        <dbReference type="ARBA" id="ARBA00022723"/>
    </source>
</evidence>
<keyword evidence="5 8" id="KW-0456">Lyase</keyword>
<gene>
    <name evidence="10" type="ORF">PGLA1383_LOCUS2260</name>
</gene>